<feature type="compositionally biased region" description="Basic and acidic residues" evidence="1">
    <location>
        <begin position="1"/>
        <end position="12"/>
    </location>
</feature>
<protein>
    <submittedName>
        <fullName evidence="2">Uncharacterized protein</fullName>
    </submittedName>
</protein>
<gene>
    <name evidence="2" type="ORF">TbgDal_X15990</name>
</gene>
<sequence>MEHDPIAAEKESGTQSYNGTKRIAERKGIASLEGGDERKLFRCNPRCPRIRYFPFTKKEVHITERIAAPSFHQNPNQRKKSLRYLPSIVSNTFAPGSTLVRFANNVHCTYHLFLNLMNISPNIPAYASVRF</sequence>
<feature type="region of interest" description="Disordered" evidence="1">
    <location>
        <begin position="1"/>
        <end position="23"/>
    </location>
</feature>
<reference evidence="3" key="1">
    <citation type="journal article" date="2010" name="PLoS Negl. Trop. Dis.">
        <title>The genome sequence of Trypanosoma brucei gambiense, causative agent of chronic human african trypanosomiasis.</title>
        <authorList>
            <person name="Jackson A.P."/>
            <person name="Sanders M."/>
            <person name="Berry A."/>
            <person name="McQuillan J."/>
            <person name="Aslett M.A."/>
            <person name="Quail M.A."/>
            <person name="Chukualim B."/>
            <person name="Capewell P."/>
            <person name="MacLeod A."/>
            <person name="Melville S.E."/>
            <person name="Gibson W."/>
            <person name="Barry J.D."/>
            <person name="Berriman M."/>
            <person name="Hertz-Fowler C."/>
        </authorList>
    </citation>
    <scope>NUCLEOTIDE SEQUENCE [LARGE SCALE GENOMIC DNA]</scope>
    <source>
        <strain evidence="3">MHOM/CI/86/DAL972</strain>
    </source>
</reference>
<dbReference type="KEGG" id="tbg:TbgDal_X15990"/>
<proteinExistence type="predicted"/>
<dbReference type="RefSeq" id="XP_011778763.1">
    <property type="nucleotide sequence ID" value="XM_011780461.1"/>
</dbReference>
<evidence type="ECO:0000256" key="1">
    <source>
        <dbReference type="SAM" id="MobiDB-lite"/>
    </source>
</evidence>
<organism evidence="2 3">
    <name type="scientific">Trypanosoma brucei gambiense (strain MHOM/CI/86/DAL972)</name>
    <dbReference type="NCBI Taxonomy" id="679716"/>
    <lineage>
        <taxon>Eukaryota</taxon>
        <taxon>Discoba</taxon>
        <taxon>Euglenozoa</taxon>
        <taxon>Kinetoplastea</taxon>
        <taxon>Metakinetoplastina</taxon>
        <taxon>Trypanosomatida</taxon>
        <taxon>Trypanosomatidae</taxon>
        <taxon>Trypanosoma</taxon>
    </lineage>
</organism>
<name>C9ZZU1_TRYB9</name>
<dbReference type="GeneID" id="23864822"/>
<dbReference type="AlphaFoldDB" id="C9ZZU1"/>
<dbReference type="EMBL" id="FN554973">
    <property type="protein sequence ID" value="CBH16499.1"/>
    <property type="molecule type" value="Genomic_DNA"/>
</dbReference>
<evidence type="ECO:0000313" key="3">
    <source>
        <dbReference type="Proteomes" id="UP000002316"/>
    </source>
</evidence>
<evidence type="ECO:0000313" key="2">
    <source>
        <dbReference type="EMBL" id="CBH16499.1"/>
    </source>
</evidence>
<accession>C9ZZU1</accession>
<dbReference type="Proteomes" id="UP000002316">
    <property type="component" value="Chromosome 10"/>
</dbReference>